<evidence type="ECO:0000313" key="3">
    <source>
        <dbReference type="Proteomes" id="UP000182658"/>
    </source>
</evidence>
<organism evidence="2 3">
    <name type="scientific">Coniochaeta ligniaria NRRL 30616</name>
    <dbReference type="NCBI Taxonomy" id="1408157"/>
    <lineage>
        <taxon>Eukaryota</taxon>
        <taxon>Fungi</taxon>
        <taxon>Dikarya</taxon>
        <taxon>Ascomycota</taxon>
        <taxon>Pezizomycotina</taxon>
        <taxon>Sordariomycetes</taxon>
        <taxon>Sordariomycetidae</taxon>
        <taxon>Coniochaetales</taxon>
        <taxon>Coniochaetaceae</taxon>
        <taxon>Coniochaeta</taxon>
    </lineage>
</organism>
<name>A0A1J7J0V5_9PEZI</name>
<keyword evidence="1" id="KW-0732">Signal</keyword>
<evidence type="ECO:0000313" key="2">
    <source>
        <dbReference type="EMBL" id="OIW33125.1"/>
    </source>
</evidence>
<dbReference type="OrthoDB" id="10377498at2759"/>
<evidence type="ECO:0000256" key="1">
    <source>
        <dbReference type="SAM" id="SignalP"/>
    </source>
</evidence>
<reference evidence="2 3" key="1">
    <citation type="submission" date="2016-10" db="EMBL/GenBank/DDBJ databases">
        <title>Draft genome sequence of Coniochaeta ligniaria NRRL30616, a lignocellulolytic fungus for bioabatement of inhibitors in plant biomass hydrolysates.</title>
        <authorList>
            <consortium name="DOE Joint Genome Institute"/>
            <person name="Jimenez D.J."/>
            <person name="Hector R.E."/>
            <person name="Riley R."/>
            <person name="Sun H."/>
            <person name="Grigoriev I.V."/>
            <person name="Van Elsas J.D."/>
            <person name="Nichols N.N."/>
        </authorList>
    </citation>
    <scope>NUCLEOTIDE SEQUENCE [LARGE SCALE GENOMIC DNA]</scope>
    <source>
        <strain evidence="2 3">NRRL 30616</strain>
    </source>
</reference>
<dbReference type="InParanoid" id="A0A1J7J0V5"/>
<feature type="signal peptide" evidence="1">
    <location>
        <begin position="1"/>
        <end position="23"/>
    </location>
</feature>
<dbReference type="Proteomes" id="UP000182658">
    <property type="component" value="Unassembled WGS sequence"/>
</dbReference>
<proteinExistence type="predicted"/>
<gene>
    <name evidence="2" type="ORF">CONLIGDRAFT_695505</name>
</gene>
<sequence>MHSLVTFLSALAGLSCLSKHAVANVIGRQASDLPSGWCCNARCDVCHADYHCLPPLYDDCDHLIGTSICCMLERKVDASGTEKFYTTVTGKEVQFETSENSTTA</sequence>
<protein>
    <submittedName>
        <fullName evidence="2">Uncharacterized protein</fullName>
    </submittedName>
</protein>
<keyword evidence="3" id="KW-1185">Reference proteome</keyword>
<dbReference type="EMBL" id="KV875094">
    <property type="protein sequence ID" value="OIW33125.1"/>
    <property type="molecule type" value="Genomic_DNA"/>
</dbReference>
<dbReference type="AlphaFoldDB" id="A0A1J7J0V5"/>
<feature type="chain" id="PRO_5009644958" evidence="1">
    <location>
        <begin position="24"/>
        <end position="104"/>
    </location>
</feature>
<accession>A0A1J7J0V5</accession>